<dbReference type="AlphaFoldDB" id="A0A451G552"/>
<organism evidence="13 14">
    <name type="scientific">Hydrogenovibrio thermophilus</name>
    <dbReference type="NCBI Taxonomy" id="265883"/>
    <lineage>
        <taxon>Bacteria</taxon>
        <taxon>Pseudomonadati</taxon>
        <taxon>Pseudomonadota</taxon>
        <taxon>Gammaproteobacteria</taxon>
        <taxon>Thiotrichales</taxon>
        <taxon>Piscirickettsiaceae</taxon>
        <taxon>Hydrogenovibrio</taxon>
    </lineage>
</organism>
<feature type="domain" description="GspL periplasmic" evidence="12">
    <location>
        <begin position="214"/>
        <end position="368"/>
    </location>
</feature>
<evidence type="ECO:0000256" key="9">
    <source>
        <dbReference type="ARBA" id="ARBA00023136"/>
    </source>
</evidence>
<sequence length="370" mass="42333">MSPMTDTRQAMMNLDGQLEAMQDASSVQWVWVPTEQVLFLDALVPGKRTADWMQALPYVLEERLAQPVETLHFAVLHRENSGERAGWTQVAVVEKDRMRRWLDELEANGLANAALVPDCFRLPAQGETLDLTENAQAWLIWQDERQSRRLVRNGVYSGLAGEAAWLEQVWALAREQQPDLQQETLSSLPEPDWASLKPFSLRQGEFRMASDSGRVWQTWKWPMVLLVAIFAVLLTDTVLKTQRLNLQAAAYERQTLALFKQLFPDVKRVVNIRAQTKVRLNRAADESDTADFASLLRSVESKVRPLLDKQAMRLQSLRWQNRQLQLTVSAKQSATLQQLAEDLNQRFQAEFKLSHAAPDKTEGVIYVRAR</sequence>
<reference evidence="13 14" key="1">
    <citation type="journal article" date="2018" name="Environ. Microbiol.">
        <title>Genomes of ubiquitous marine and hypersaline Hydrogenovibrio, Thiomicrorhabdus and Thiomicrospira spp. encode a diversity of mechanisms to sustain chemolithoautotrophy in heterogeneous environments.</title>
        <authorList>
            <person name="Scott K.M."/>
            <person name="Williams J."/>
            <person name="Porter C.M.B."/>
            <person name="Russel S."/>
            <person name="Harmer T.L."/>
            <person name="Paul J.H."/>
            <person name="Antonen K.M."/>
            <person name="Bridges M.K."/>
            <person name="Camper G.J."/>
            <person name="Campla C.K."/>
            <person name="Casella L.G."/>
            <person name="Chase E."/>
            <person name="Conrad J.W."/>
            <person name="Cruz M.C."/>
            <person name="Dunlap D.S."/>
            <person name="Duran L."/>
            <person name="Fahsbender E.M."/>
            <person name="Goldsmith D.B."/>
            <person name="Keeley R.F."/>
            <person name="Kondoff M.R."/>
            <person name="Kussy B.I."/>
            <person name="Lane M.K."/>
            <person name="Lawler S."/>
            <person name="Leigh B.A."/>
            <person name="Lewis C."/>
            <person name="Lostal L.M."/>
            <person name="Marking D."/>
            <person name="Mancera P.A."/>
            <person name="McClenthan E.C."/>
            <person name="McIntyre E.A."/>
            <person name="Mine J.A."/>
            <person name="Modi S."/>
            <person name="Moore B.D."/>
            <person name="Morgan W.A."/>
            <person name="Nelson K.M."/>
            <person name="Nguyen K.N."/>
            <person name="Ogburn N."/>
            <person name="Parrino D.G."/>
            <person name="Pedapudi A.D."/>
            <person name="Pelham R.P."/>
            <person name="Preece A.M."/>
            <person name="Rampersad E.A."/>
            <person name="Richardson J.C."/>
            <person name="Rodgers C.M."/>
            <person name="Schaffer B.L."/>
            <person name="Sheridan N.E."/>
            <person name="Solone M.R."/>
            <person name="Staley Z.R."/>
            <person name="Tabuchi M."/>
            <person name="Waide R.J."/>
            <person name="Wanjugi P.W."/>
            <person name="Young S."/>
            <person name="Clum A."/>
            <person name="Daum C."/>
            <person name="Huntemann M."/>
            <person name="Ivanova N."/>
            <person name="Kyrpides N."/>
            <person name="Mikhailova N."/>
            <person name="Palaniappan K."/>
            <person name="Pillay M."/>
            <person name="Reddy T.B.K."/>
            <person name="Shapiro N."/>
            <person name="Stamatis D."/>
            <person name="Varghese N."/>
            <person name="Woyke T."/>
            <person name="Boden R."/>
            <person name="Freyermuth S.K."/>
            <person name="Kerfeld C.A."/>
        </authorList>
    </citation>
    <scope>NUCLEOTIDE SEQUENCE [LARGE SCALE GENOMIC DNA]</scope>
    <source>
        <strain evidence="13 14">JR-2</strain>
    </source>
</reference>
<evidence type="ECO:0000256" key="4">
    <source>
        <dbReference type="ARBA" id="ARBA00022475"/>
    </source>
</evidence>
<dbReference type="PIRSF" id="PIRSF015761">
    <property type="entry name" value="Protein_L"/>
    <property type="match status" value="1"/>
</dbReference>
<comment type="function">
    <text evidence="10">Inner membrane component of the type II secretion system required for the energy-dependent secretion of extracellular factors such as proteases and toxins from the periplasm.</text>
</comment>
<dbReference type="CDD" id="cd24017">
    <property type="entry name" value="ASKHA_T2SSL_N"/>
    <property type="match status" value="1"/>
</dbReference>
<protein>
    <recommendedName>
        <fullName evidence="10">Type II secretion system protein L</fullName>
        <shortName evidence="10">T2SS protein L</shortName>
    </recommendedName>
</protein>
<gene>
    <name evidence="13" type="ORF">EPV75_02565</name>
</gene>
<keyword evidence="8" id="KW-1133">Transmembrane helix</keyword>
<feature type="domain" description="GspL cytoplasmic actin-ATPase-like" evidence="11">
    <location>
        <begin position="17"/>
        <end position="194"/>
    </location>
</feature>
<evidence type="ECO:0000256" key="5">
    <source>
        <dbReference type="ARBA" id="ARBA00022519"/>
    </source>
</evidence>
<dbReference type="KEGG" id="htr:EPV75_02565"/>
<dbReference type="Pfam" id="PF05134">
    <property type="entry name" value="T2SSL"/>
    <property type="match status" value="1"/>
</dbReference>
<keyword evidence="7 10" id="KW-0653">Protein transport</keyword>
<accession>A0A451G552</accession>
<dbReference type="Gene3D" id="3.30.420.380">
    <property type="match status" value="1"/>
</dbReference>
<evidence type="ECO:0000259" key="11">
    <source>
        <dbReference type="Pfam" id="PF05134"/>
    </source>
</evidence>
<dbReference type="Proteomes" id="UP000285478">
    <property type="component" value="Chromosome"/>
</dbReference>
<comment type="similarity">
    <text evidence="2 10">Belongs to the GSP L family.</text>
</comment>
<evidence type="ECO:0000313" key="14">
    <source>
        <dbReference type="Proteomes" id="UP000285478"/>
    </source>
</evidence>
<comment type="subcellular location">
    <subcellularLocation>
        <location evidence="1">Cell inner membrane</location>
        <topology evidence="1">Single-pass membrane protein</topology>
    </subcellularLocation>
</comment>
<dbReference type="GO" id="GO:0015627">
    <property type="term" value="C:type II protein secretion system complex"/>
    <property type="evidence" value="ECO:0007669"/>
    <property type="project" value="InterPro"/>
</dbReference>
<evidence type="ECO:0000259" key="12">
    <source>
        <dbReference type="Pfam" id="PF12693"/>
    </source>
</evidence>
<keyword evidence="6" id="KW-0812">Transmembrane</keyword>
<evidence type="ECO:0000256" key="7">
    <source>
        <dbReference type="ARBA" id="ARBA00022927"/>
    </source>
</evidence>
<dbReference type="GO" id="GO:0005886">
    <property type="term" value="C:plasma membrane"/>
    <property type="evidence" value="ECO:0007669"/>
    <property type="project" value="UniProtKB-SubCell"/>
</dbReference>
<dbReference type="InterPro" id="IPR024230">
    <property type="entry name" value="GspL_cyto_dom"/>
</dbReference>
<evidence type="ECO:0000313" key="13">
    <source>
        <dbReference type="EMBL" id="QAB14626.1"/>
    </source>
</evidence>
<evidence type="ECO:0000256" key="10">
    <source>
        <dbReference type="PIRNR" id="PIRNR015761"/>
    </source>
</evidence>
<evidence type="ECO:0000256" key="8">
    <source>
        <dbReference type="ARBA" id="ARBA00022989"/>
    </source>
</evidence>
<name>A0A451G552_9GAMM</name>
<dbReference type="NCBIfam" id="TIGR01709">
    <property type="entry name" value="typeII_sec_gspL"/>
    <property type="match status" value="1"/>
</dbReference>
<evidence type="ECO:0000256" key="3">
    <source>
        <dbReference type="ARBA" id="ARBA00022448"/>
    </source>
</evidence>
<dbReference type="EMBL" id="CP035033">
    <property type="protein sequence ID" value="QAB14626.1"/>
    <property type="molecule type" value="Genomic_DNA"/>
</dbReference>
<dbReference type="InterPro" id="IPR007812">
    <property type="entry name" value="T2SS_protein-GspL"/>
</dbReference>
<dbReference type="GO" id="GO:0015628">
    <property type="term" value="P:protein secretion by the type II secretion system"/>
    <property type="evidence" value="ECO:0007669"/>
    <property type="project" value="InterPro"/>
</dbReference>
<evidence type="ECO:0000256" key="1">
    <source>
        <dbReference type="ARBA" id="ARBA00004377"/>
    </source>
</evidence>
<dbReference type="InterPro" id="IPR043129">
    <property type="entry name" value="ATPase_NBD"/>
</dbReference>
<dbReference type="GO" id="GO:0009276">
    <property type="term" value="C:Gram-negative-bacterium-type cell wall"/>
    <property type="evidence" value="ECO:0007669"/>
    <property type="project" value="InterPro"/>
</dbReference>
<evidence type="ECO:0000256" key="2">
    <source>
        <dbReference type="ARBA" id="ARBA00005318"/>
    </source>
</evidence>
<keyword evidence="9" id="KW-0472">Membrane</keyword>
<dbReference type="SUPFAM" id="SSF53067">
    <property type="entry name" value="Actin-like ATPase domain"/>
    <property type="match status" value="1"/>
</dbReference>
<proteinExistence type="inferred from homology"/>
<keyword evidence="3 10" id="KW-0813">Transport</keyword>
<keyword evidence="14" id="KW-1185">Reference proteome</keyword>
<keyword evidence="5" id="KW-0997">Cell inner membrane</keyword>
<evidence type="ECO:0000256" key="6">
    <source>
        <dbReference type="ARBA" id="ARBA00022692"/>
    </source>
</evidence>
<keyword evidence="4" id="KW-1003">Cell membrane</keyword>
<dbReference type="Gene3D" id="3.30.1360.100">
    <property type="entry name" value="General secretion pathway protein M, EpsM"/>
    <property type="match status" value="1"/>
</dbReference>
<dbReference type="Pfam" id="PF12693">
    <property type="entry name" value="GspL_C"/>
    <property type="match status" value="1"/>
</dbReference>
<dbReference type="InterPro" id="IPR025691">
    <property type="entry name" value="GspL_pp_dom"/>
</dbReference>